<dbReference type="UniPathway" id="UPA00042">
    <property type="reaction ID" value="UER00497"/>
</dbReference>
<evidence type="ECO:0000313" key="12">
    <source>
        <dbReference type="Proteomes" id="UP000199167"/>
    </source>
</evidence>
<feature type="modified residue" description="N6-(pyridoxal phosphate)lysine" evidence="7 8">
    <location>
        <position position="33"/>
    </location>
</feature>
<proteinExistence type="inferred from homology"/>
<keyword evidence="12" id="KW-1185">Reference proteome</keyword>
<protein>
    <recommendedName>
        <fullName evidence="4 7">Alanine racemase</fullName>
        <ecNumber evidence="4 7">5.1.1.1</ecNumber>
    </recommendedName>
</protein>
<dbReference type="AlphaFoldDB" id="A0A1I0PSK0"/>
<dbReference type="STRING" id="364200.SAMN04488515_1398"/>
<dbReference type="InterPro" id="IPR009006">
    <property type="entry name" value="Ala_racemase/Decarboxylase_C"/>
</dbReference>
<dbReference type="PANTHER" id="PTHR30511:SF0">
    <property type="entry name" value="ALANINE RACEMASE, CATABOLIC-RELATED"/>
    <property type="match status" value="1"/>
</dbReference>
<evidence type="ECO:0000256" key="5">
    <source>
        <dbReference type="ARBA" id="ARBA00022898"/>
    </source>
</evidence>
<feature type="active site" description="Proton acceptor; specific for L-alanine" evidence="7">
    <location>
        <position position="242"/>
    </location>
</feature>
<accession>A0A1I0PSK0</accession>
<organism evidence="11 12">
    <name type="scientific">Cognatiyoonia koreensis</name>
    <dbReference type="NCBI Taxonomy" id="364200"/>
    <lineage>
        <taxon>Bacteria</taxon>
        <taxon>Pseudomonadati</taxon>
        <taxon>Pseudomonadota</taxon>
        <taxon>Alphaproteobacteria</taxon>
        <taxon>Rhodobacterales</taxon>
        <taxon>Paracoccaceae</taxon>
        <taxon>Cognatiyoonia</taxon>
    </lineage>
</organism>
<dbReference type="GO" id="GO:0008784">
    <property type="term" value="F:alanine racemase activity"/>
    <property type="evidence" value="ECO:0007669"/>
    <property type="project" value="UniProtKB-UniRule"/>
</dbReference>
<dbReference type="NCBIfam" id="TIGR00492">
    <property type="entry name" value="alr"/>
    <property type="match status" value="1"/>
</dbReference>
<dbReference type="PRINTS" id="PR00992">
    <property type="entry name" value="ALARACEMASE"/>
</dbReference>
<dbReference type="SUPFAM" id="SSF51419">
    <property type="entry name" value="PLP-binding barrel"/>
    <property type="match status" value="1"/>
</dbReference>
<dbReference type="PROSITE" id="PS00395">
    <property type="entry name" value="ALANINE_RACEMASE"/>
    <property type="match status" value="1"/>
</dbReference>
<dbReference type="InterPro" id="IPR011079">
    <property type="entry name" value="Ala_racemase_C"/>
</dbReference>
<evidence type="ECO:0000259" key="10">
    <source>
        <dbReference type="SMART" id="SM01005"/>
    </source>
</evidence>
<dbReference type="GO" id="GO:0030170">
    <property type="term" value="F:pyridoxal phosphate binding"/>
    <property type="evidence" value="ECO:0007669"/>
    <property type="project" value="UniProtKB-UniRule"/>
</dbReference>
<comment type="pathway">
    <text evidence="7">Amino-acid biosynthesis; D-alanine biosynthesis; D-alanine from L-alanine: step 1/1.</text>
</comment>
<comment type="similarity">
    <text evidence="3 7">Belongs to the alanine racemase family.</text>
</comment>
<dbReference type="InterPro" id="IPR029066">
    <property type="entry name" value="PLP-binding_barrel"/>
</dbReference>
<dbReference type="CDD" id="cd00430">
    <property type="entry name" value="PLPDE_III_AR"/>
    <property type="match status" value="1"/>
</dbReference>
<dbReference type="Pfam" id="PF00842">
    <property type="entry name" value="Ala_racemase_C"/>
    <property type="match status" value="1"/>
</dbReference>
<gene>
    <name evidence="11" type="ORF">SAMN04488515_1398</name>
</gene>
<evidence type="ECO:0000256" key="2">
    <source>
        <dbReference type="ARBA" id="ARBA00001933"/>
    </source>
</evidence>
<dbReference type="OrthoDB" id="9813814at2"/>
<dbReference type="Gene3D" id="2.40.37.10">
    <property type="entry name" value="Lyase, Ornithine Decarboxylase, Chain A, domain 1"/>
    <property type="match status" value="1"/>
</dbReference>
<feature type="domain" description="Alanine racemase C-terminal" evidence="10">
    <location>
        <begin position="221"/>
        <end position="343"/>
    </location>
</feature>
<dbReference type="EMBL" id="FOIZ01000001">
    <property type="protein sequence ID" value="SEW17349.1"/>
    <property type="molecule type" value="Genomic_DNA"/>
</dbReference>
<feature type="binding site" evidence="7 9">
    <location>
        <position position="290"/>
    </location>
    <ligand>
        <name>substrate</name>
    </ligand>
</feature>
<feature type="active site" description="Proton acceptor; specific for D-alanine" evidence="7">
    <location>
        <position position="33"/>
    </location>
</feature>
<dbReference type="Proteomes" id="UP000199167">
    <property type="component" value="Unassembled WGS sequence"/>
</dbReference>
<comment type="cofactor">
    <cofactor evidence="2 7 8">
        <name>pyridoxal 5'-phosphate</name>
        <dbReference type="ChEBI" id="CHEBI:597326"/>
    </cofactor>
</comment>
<evidence type="ECO:0000256" key="9">
    <source>
        <dbReference type="PIRSR" id="PIRSR600821-52"/>
    </source>
</evidence>
<evidence type="ECO:0000256" key="7">
    <source>
        <dbReference type="HAMAP-Rule" id="MF_01201"/>
    </source>
</evidence>
<dbReference type="SUPFAM" id="SSF50621">
    <property type="entry name" value="Alanine racemase C-terminal domain-like"/>
    <property type="match status" value="1"/>
</dbReference>
<dbReference type="PANTHER" id="PTHR30511">
    <property type="entry name" value="ALANINE RACEMASE"/>
    <property type="match status" value="1"/>
</dbReference>
<dbReference type="GO" id="GO:0005829">
    <property type="term" value="C:cytosol"/>
    <property type="evidence" value="ECO:0007669"/>
    <property type="project" value="TreeGrafter"/>
</dbReference>
<keyword evidence="5 7" id="KW-0663">Pyridoxal phosphate</keyword>
<feature type="binding site" evidence="7 9">
    <location>
        <position position="128"/>
    </location>
    <ligand>
        <name>substrate</name>
    </ligand>
</feature>
<keyword evidence="6 7" id="KW-0413">Isomerase</keyword>
<evidence type="ECO:0000256" key="4">
    <source>
        <dbReference type="ARBA" id="ARBA00013089"/>
    </source>
</evidence>
<evidence type="ECO:0000256" key="3">
    <source>
        <dbReference type="ARBA" id="ARBA00007880"/>
    </source>
</evidence>
<dbReference type="SMART" id="SM01005">
    <property type="entry name" value="Ala_racemase_C"/>
    <property type="match status" value="1"/>
</dbReference>
<dbReference type="Pfam" id="PF01168">
    <property type="entry name" value="Ala_racemase_N"/>
    <property type="match status" value="1"/>
</dbReference>
<dbReference type="InterPro" id="IPR000821">
    <property type="entry name" value="Ala_racemase"/>
</dbReference>
<comment type="catalytic activity">
    <reaction evidence="1 7">
        <text>L-alanine = D-alanine</text>
        <dbReference type="Rhea" id="RHEA:20249"/>
        <dbReference type="ChEBI" id="CHEBI:57416"/>
        <dbReference type="ChEBI" id="CHEBI:57972"/>
        <dbReference type="EC" id="5.1.1.1"/>
    </reaction>
</comment>
<evidence type="ECO:0000256" key="1">
    <source>
        <dbReference type="ARBA" id="ARBA00000316"/>
    </source>
</evidence>
<dbReference type="EC" id="5.1.1.1" evidence="4 7"/>
<name>A0A1I0PSK0_9RHOB</name>
<dbReference type="Gene3D" id="3.20.20.10">
    <property type="entry name" value="Alanine racemase"/>
    <property type="match status" value="1"/>
</dbReference>
<evidence type="ECO:0000313" key="11">
    <source>
        <dbReference type="EMBL" id="SEW17349.1"/>
    </source>
</evidence>
<dbReference type="InterPro" id="IPR001608">
    <property type="entry name" value="Ala_racemase_N"/>
</dbReference>
<reference evidence="11 12" key="1">
    <citation type="submission" date="2016-10" db="EMBL/GenBank/DDBJ databases">
        <authorList>
            <person name="de Groot N.N."/>
        </authorList>
    </citation>
    <scope>NUCLEOTIDE SEQUENCE [LARGE SCALE GENOMIC DNA]</scope>
    <source>
        <strain evidence="11 12">DSM 17925</strain>
    </source>
</reference>
<dbReference type="RefSeq" id="WP_089991981.1">
    <property type="nucleotide sequence ID" value="NZ_FOIZ01000001.1"/>
</dbReference>
<evidence type="ECO:0000256" key="6">
    <source>
        <dbReference type="ARBA" id="ARBA00023235"/>
    </source>
</evidence>
<dbReference type="HAMAP" id="MF_01201">
    <property type="entry name" value="Ala_racemase"/>
    <property type="match status" value="1"/>
</dbReference>
<evidence type="ECO:0000256" key="8">
    <source>
        <dbReference type="PIRSR" id="PIRSR600821-50"/>
    </source>
</evidence>
<dbReference type="InterPro" id="IPR020622">
    <property type="entry name" value="Ala_racemase_pyridoxalP-BS"/>
</dbReference>
<comment type="function">
    <text evidence="7">Catalyzes the interconversion of L-alanine and D-alanine. May also act on other amino acids.</text>
</comment>
<dbReference type="GO" id="GO:0030632">
    <property type="term" value="P:D-alanine biosynthetic process"/>
    <property type="evidence" value="ECO:0007669"/>
    <property type="project" value="UniProtKB-UniRule"/>
</dbReference>
<sequence>MSTGHLTIDLDALIANWRALDHYTNCETAAVVKADGYGLGAGRVAKALAQAGVRKFFVAVAEEGAAVRQALGPGPEISVFSGHMRGDTDMIHDLHLTPMLNSIQQITRHLEALPGHPFGLQLDTGMNRLGMEWDEWAAIAETALKQRPTLVMSHLACADEADHPMNAYQLDVFHQMTDGISTPRSLAATGGILLGKEYHFDLTRPGIGIYGGEPFGTAQKVVRMDLPVIQIRHLDEGEVVGYGNTWQCTRPTDIATVSAGYADGLIRAMSDKATLWFEDSPCPLVGRVSMDLLTVDVTDLTETPHALTLLGPNQTVDDLARDAGTIGYEILTSLGPRYTRRYQSR</sequence>